<dbReference type="Proteomes" id="UP000315295">
    <property type="component" value="Unassembled WGS sequence"/>
</dbReference>
<name>A0A540KYB4_MALBA</name>
<gene>
    <name evidence="1" type="ORF">C1H46_035262</name>
</gene>
<accession>A0A540KYB4</accession>
<evidence type="ECO:0000313" key="2">
    <source>
        <dbReference type="Proteomes" id="UP000315295"/>
    </source>
</evidence>
<comment type="caution">
    <text evidence="1">The sequence shown here is derived from an EMBL/GenBank/DDBJ whole genome shotgun (WGS) entry which is preliminary data.</text>
</comment>
<protein>
    <submittedName>
        <fullName evidence="1">Uncharacterized protein</fullName>
    </submittedName>
</protein>
<dbReference type="EMBL" id="VIEB01000868">
    <property type="protein sequence ID" value="TQD79224.1"/>
    <property type="molecule type" value="Genomic_DNA"/>
</dbReference>
<sequence length="117" mass="12595">MSWQMKGNIVVVGGTAVVEGNVMLVNKGDVGEPKSIIPGLLKENLMMKKRRAWTLMEKPILLTEYGVAMEVGSENETTSPALLDDEINLLDAIELPEVEKLANAADQSVVVGENGSN</sequence>
<dbReference type="AlphaFoldDB" id="A0A540KYB4"/>
<reference evidence="1 2" key="1">
    <citation type="journal article" date="2019" name="G3 (Bethesda)">
        <title>Sequencing of a Wild Apple (Malus baccata) Genome Unravels the Differences Between Cultivated and Wild Apple Species Regarding Disease Resistance and Cold Tolerance.</title>
        <authorList>
            <person name="Chen X."/>
        </authorList>
    </citation>
    <scope>NUCLEOTIDE SEQUENCE [LARGE SCALE GENOMIC DNA]</scope>
    <source>
        <strain evidence="2">cv. Shandingzi</strain>
        <tissue evidence="1">Leaves</tissue>
    </source>
</reference>
<organism evidence="1 2">
    <name type="scientific">Malus baccata</name>
    <name type="common">Siberian crab apple</name>
    <name type="synonym">Pyrus baccata</name>
    <dbReference type="NCBI Taxonomy" id="106549"/>
    <lineage>
        <taxon>Eukaryota</taxon>
        <taxon>Viridiplantae</taxon>
        <taxon>Streptophyta</taxon>
        <taxon>Embryophyta</taxon>
        <taxon>Tracheophyta</taxon>
        <taxon>Spermatophyta</taxon>
        <taxon>Magnoliopsida</taxon>
        <taxon>eudicotyledons</taxon>
        <taxon>Gunneridae</taxon>
        <taxon>Pentapetalae</taxon>
        <taxon>rosids</taxon>
        <taxon>fabids</taxon>
        <taxon>Rosales</taxon>
        <taxon>Rosaceae</taxon>
        <taxon>Amygdaloideae</taxon>
        <taxon>Maleae</taxon>
        <taxon>Malus</taxon>
    </lineage>
</organism>
<evidence type="ECO:0000313" key="1">
    <source>
        <dbReference type="EMBL" id="TQD79224.1"/>
    </source>
</evidence>
<keyword evidence="2" id="KW-1185">Reference proteome</keyword>
<proteinExistence type="predicted"/>